<dbReference type="InterPro" id="IPR003959">
    <property type="entry name" value="ATPase_AAA_core"/>
</dbReference>
<dbReference type="Gene3D" id="3.40.50.300">
    <property type="entry name" value="P-loop containing nucleotide triphosphate hydrolases"/>
    <property type="match status" value="1"/>
</dbReference>
<name>A0A2V1DPT9_9PLEO</name>
<dbReference type="STRING" id="97972.A0A2V1DPT9"/>
<dbReference type="Pfam" id="PF23232">
    <property type="entry name" value="AAA_lid_13"/>
    <property type="match status" value="1"/>
</dbReference>
<dbReference type="GO" id="GO:0005524">
    <property type="term" value="F:ATP binding"/>
    <property type="evidence" value="ECO:0007669"/>
    <property type="project" value="InterPro"/>
</dbReference>
<reference evidence="3 4" key="1">
    <citation type="journal article" date="2018" name="Sci. Rep.">
        <title>Comparative genomics provides insights into the lifestyle and reveals functional heterogeneity of dark septate endophytic fungi.</title>
        <authorList>
            <person name="Knapp D.G."/>
            <person name="Nemeth J.B."/>
            <person name="Barry K."/>
            <person name="Hainaut M."/>
            <person name="Henrissat B."/>
            <person name="Johnson J."/>
            <person name="Kuo A."/>
            <person name="Lim J.H.P."/>
            <person name="Lipzen A."/>
            <person name="Nolan M."/>
            <person name="Ohm R.A."/>
            <person name="Tamas L."/>
            <person name="Grigoriev I.V."/>
            <person name="Spatafora J.W."/>
            <person name="Nagy L.G."/>
            <person name="Kovacs G.M."/>
        </authorList>
    </citation>
    <scope>NUCLEOTIDE SEQUENCE [LARGE SCALE GENOMIC DNA]</scope>
    <source>
        <strain evidence="3 4">DSE2036</strain>
    </source>
</reference>
<proteinExistence type="predicted"/>
<feature type="non-terminal residue" evidence="3">
    <location>
        <position position="1"/>
    </location>
</feature>
<dbReference type="PANTHER" id="PTHR46411:SF2">
    <property type="entry name" value="AAA+ ATPASE DOMAIN-CONTAINING PROTEIN"/>
    <property type="match status" value="1"/>
</dbReference>
<sequence>GDLGSDPKTIQLALEGHFKLAHRWNCVLLLDEADVYLAERHHTDLDRNGIVSVFLRTLEYYSGILFLTSNRVGSIDPAFKSRIHMALRYKKIDLKATREIWDNILNGIQNDNNSPRVKVKIDYDREDLISWAEEHYERMEEEDLPTWNGRQIRNAFQSAIALASHDRLENIRKQHGSKKVAAKSNLVKKIRLLGKHFDDVSKIVQEFEGYCEQPILDPLRTP</sequence>
<organism evidence="3 4">
    <name type="scientific">Periconia macrospinosa</name>
    <dbReference type="NCBI Taxonomy" id="97972"/>
    <lineage>
        <taxon>Eukaryota</taxon>
        <taxon>Fungi</taxon>
        <taxon>Dikarya</taxon>
        <taxon>Ascomycota</taxon>
        <taxon>Pezizomycotina</taxon>
        <taxon>Dothideomycetes</taxon>
        <taxon>Pleosporomycetidae</taxon>
        <taxon>Pleosporales</taxon>
        <taxon>Massarineae</taxon>
        <taxon>Periconiaceae</taxon>
        <taxon>Periconia</taxon>
    </lineage>
</organism>
<dbReference type="PANTHER" id="PTHR46411">
    <property type="entry name" value="FAMILY ATPASE, PUTATIVE-RELATED"/>
    <property type="match status" value="1"/>
</dbReference>
<accession>A0A2V1DPT9</accession>
<dbReference type="AlphaFoldDB" id="A0A2V1DPT9"/>
<evidence type="ECO:0000259" key="2">
    <source>
        <dbReference type="Pfam" id="PF23232"/>
    </source>
</evidence>
<dbReference type="GO" id="GO:0016887">
    <property type="term" value="F:ATP hydrolysis activity"/>
    <property type="evidence" value="ECO:0007669"/>
    <property type="project" value="InterPro"/>
</dbReference>
<evidence type="ECO:0000313" key="4">
    <source>
        <dbReference type="Proteomes" id="UP000244855"/>
    </source>
</evidence>
<dbReference type="SUPFAM" id="SSF52540">
    <property type="entry name" value="P-loop containing nucleoside triphosphate hydrolases"/>
    <property type="match status" value="1"/>
</dbReference>
<gene>
    <name evidence="3" type="ORF">DM02DRAFT_529556</name>
</gene>
<evidence type="ECO:0000313" key="3">
    <source>
        <dbReference type="EMBL" id="PVH99194.1"/>
    </source>
</evidence>
<dbReference type="Pfam" id="PF00004">
    <property type="entry name" value="AAA"/>
    <property type="match status" value="1"/>
</dbReference>
<dbReference type="EMBL" id="KZ805397">
    <property type="protein sequence ID" value="PVH99194.1"/>
    <property type="molecule type" value="Genomic_DNA"/>
</dbReference>
<evidence type="ECO:0000259" key="1">
    <source>
        <dbReference type="Pfam" id="PF00004"/>
    </source>
</evidence>
<dbReference type="OrthoDB" id="10042665at2759"/>
<dbReference type="InterPro" id="IPR056599">
    <property type="entry name" value="AAA_lid_fung"/>
</dbReference>
<feature type="domain" description="AAA+ ATPase lid" evidence="2">
    <location>
        <begin position="95"/>
        <end position="212"/>
    </location>
</feature>
<protein>
    <submittedName>
        <fullName evidence="3">Uncharacterized protein</fullName>
    </submittedName>
</protein>
<dbReference type="InterPro" id="IPR027417">
    <property type="entry name" value="P-loop_NTPase"/>
</dbReference>
<feature type="domain" description="ATPase AAA-type core" evidence="1">
    <location>
        <begin position="13"/>
        <end position="85"/>
    </location>
</feature>
<dbReference type="Proteomes" id="UP000244855">
    <property type="component" value="Unassembled WGS sequence"/>
</dbReference>
<keyword evidence="4" id="KW-1185">Reference proteome</keyword>